<dbReference type="HOGENOM" id="CLU_250558_0_0_9"/>
<name>S0KIX0_9ENTE</name>
<evidence type="ECO:0008006" key="5">
    <source>
        <dbReference type="Google" id="ProtNLM"/>
    </source>
</evidence>
<gene>
    <name evidence="3" type="ORF">OMK_01925</name>
</gene>
<dbReference type="OrthoDB" id="1744455at2"/>
<comment type="caution">
    <text evidence="3">The sequence shown here is derived from an EMBL/GenBank/DDBJ whole genome shotgun (WGS) entry which is preliminary data.</text>
</comment>
<feature type="domain" description="SpaA-like prealbumin fold" evidence="2">
    <location>
        <begin position="1295"/>
        <end position="1380"/>
    </location>
</feature>
<dbReference type="Pfam" id="PF17802">
    <property type="entry name" value="SpaA"/>
    <property type="match status" value="2"/>
</dbReference>
<dbReference type="SUPFAM" id="SSF49401">
    <property type="entry name" value="Bacterial adhesins"/>
    <property type="match status" value="1"/>
</dbReference>
<dbReference type="STRING" id="44009.RV01_GL001333"/>
<dbReference type="Gene3D" id="2.60.40.740">
    <property type="match status" value="1"/>
</dbReference>
<dbReference type="eggNOG" id="COG4932">
    <property type="taxonomic scope" value="Bacteria"/>
</dbReference>
<sequence>MKKGRLLSLLTVALLLVPYIFILAGVNAKADGIYQYQDKRFIATEEVDISYQYTVNQKENSIYWQIEFTKNAIQSATKLGIQVVDIDEDLVAATNTQFPEESFNRTSNNVNEIGVVEKSANKRKEKTTYQMVFRTQIRRAKPNYRLGIRLLGYRVNENNGQLEEINFHSAGKVLEMEAAPVEKIKIVSLDSFLPKDEAVTTPIHLSQLKVFENGNWQDYKALQKKRIIDEGTELRLEQTLDIKNFLADKTIAQAIGKAENQTAAEGKQIQLSYTFQFGIDKRFKLPENSNTTQPIRLENNDINYGHYKINTAKSDSEEHIWEVTLNQNAFLKEDLILPLVIDTGIDLENDSGSETLLLAKTADYTQKQKIKTTQLSFKIEETTLPNQKLTYDEELGGIPIIWETTITPKKVAEKYAKINSMSLTSEDVTPPYSDDETSSGDGFDFFFTNEKLKKIMKVKQLPLFDIKAYDETGQEVSAPRYELIHDKEKENLSQVQFVEEVASKLVIKTTTLTRKMHAARKVVNRVSGTSKNAGSAVSDKTLVVPEHRLYLVNDGQHEDLFEWRAAYYRNGQSMKSIPGVETITLTVDSGNLESSSVKVFDEEGIKGRKVDERLYSVTKIDAKTVEIAFFDFVKNDPQTKLQDGRYYICYDSTERSKQKVTASAVSDKGLLAKATCEKKMAIAVTPLEFSGWQNKLLWQINAQTINAQGNIELAMTLAEGGQNFYFNKSDLPKNYDSAEIENLANKKGILVVATNAAGVTRYLQDDEYELLFHNKKDLVSKTGAWPGKRAGVKITIPQKAKTTAKKITVYLQTNTGGVADIDAMPAKKQNIVLDAAITQDQHSVTTTGTTTIDDERFLQNMDSQAFYNESRNKIDWTYFANTRRYDLKKNQSFTIRLDKERVLKSDRSEYHYFTEKDLVQLRVFQLIPDEDSQATGIYVQANKILLDKSKYHIVKKEPLTQGKEPLYKEVEVVLDESLGCCGLGIEVSSTFDYSVDLSQETASGTYSFNGDFAFEYGGQNFQKSESEYLLRRSQLFCNEGFYDAKDNTISWDILVNAQGRNLEQLVIEGAPDKNQVIDLTSIEVFHPTIIEGKYFPGEKVNNENRMFDVRLNADTDYQKGFRIDVNRKIDYPLYIRYKAKVNGDSKEVVSKTRVSANEQKTLEVTRNLNLLNSHPATQQKTYTLNVANLVKGPSTPIKNSQFRLEKKTTSGWQTITTALKTNEHGLAVVNDLSAGQYRINEIKVAGFLLNETPYYFTIPFNQASLTTVNADKFLLTGHDEVVDVTIYNELKPFDVTVIYKDHEGRALSGGRMHLSNQNRTISHNLPDLAASETAQFVVKNLPAGIYNLKELRAPIGYQEMGSEIALSIVNTGDVIINGDNTNLDYLGGFVNGKERSFVKLKGGSQNNQIMIEILNHPIAVTKAENRRNREFFSAGIASIFALRNITSVYYVCGTTPIRIVDKKK</sequence>
<feature type="domain" description="SpaA-like prealbumin fold" evidence="2">
    <location>
        <begin position="1195"/>
        <end position="1267"/>
    </location>
</feature>
<dbReference type="EMBL" id="AHYR01000009">
    <property type="protein sequence ID" value="EOT40073.1"/>
    <property type="molecule type" value="Genomic_DNA"/>
</dbReference>
<dbReference type="GO" id="GO:0005518">
    <property type="term" value="F:collagen binding"/>
    <property type="evidence" value="ECO:0007669"/>
    <property type="project" value="InterPro"/>
</dbReference>
<dbReference type="RefSeq" id="WP_016173064.1">
    <property type="nucleotide sequence ID" value="NZ_ASWK01000001.1"/>
</dbReference>
<evidence type="ECO:0000313" key="4">
    <source>
        <dbReference type="Proteomes" id="UP000014127"/>
    </source>
</evidence>
<reference evidence="3 4" key="1">
    <citation type="submission" date="2013-03" db="EMBL/GenBank/DDBJ databases">
        <title>The Genome Sequence of Enterococcus dispar ATCC_51266 (Illumina only assembly).</title>
        <authorList>
            <consortium name="The Broad Institute Genomics Platform"/>
            <consortium name="The Broad Institute Genome Sequencing Center for Infectious Disease"/>
            <person name="Earl A."/>
            <person name="Russ C."/>
            <person name="Gilmore M."/>
            <person name="Surin D."/>
            <person name="Walker B."/>
            <person name="Young S."/>
            <person name="Zeng Q."/>
            <person name="Gargeya S."/>
            <person name="Fitzgerald M."/>
            <person name="Haas B."/>
            <person name="Abouelleil A."/>
            <person name="Allen A.W."/>
            <person name="Alvarado L."/>
            <person name="Arachchi H.M."/>
            <person name="Berlin A.M."/>
            <person name="Chapman S.B."/>
            <person name="Gainer-Dewar J."/>
            <person name="Goldberg J."/>
            <person name="Griggs A."/>
            <person name="Gujja S."/>
            <person name="Hansen M."/>
            <person name="Howarth C."/>
            <person name="Imamovic A."/>
            <person name="Ireland A."/>
            <person name="Larimer J."/>
            <person name="McCowan C."/>
            <person name="Murphy C."/>
            <person name="Pearson M."/>
            <person name="Poon T.W."/>
            <person name="Priest M."/>
            <person name="Roberts A."/>
            <person name="Saif S."/>
            <person name="Shea T."/>
            <person name="Sisk P."/>
            <person name="Sykes S."/>
            <person name="Wortman J."/>
            <person name="Nusbaum C."/>
            <person name="Birren B."/>
        </authorList>
    </citation>
    <scope>NUCLEOTIDE SEQUENCE [LARGE SCALE GENOMIC DNA]</scope>
    <source>
        <strain evidence="3 4">ATCC 51266</strain>
    </source>
</reference>
<accession>S0KIX0</accession>
<dbReference type="InterPro" id="IPR008966">
    <property type="entry name" value="Adhesion_dom_sf"/>
</dbReference>
<dbReference type="InterPro" id="IPR041033">
    <property type="entry name" value="SpaA_PFL_dom_1"/>
</dbReference>
<organism evidence="3 4">
    <name type="scientific">Enterococcus dispar ATCC 51266</name>
    <dbReference type="NCBI Taxonomy" id="1139219"/>
    <lineage>
        <taxon>Bacteria</taxon>
        <taxon>Bacillati</taxon>
        <taxon>Bacillota</taxon>
        <taxon>Bacilli</taxon>
        <taxon>Lactobacillales</taxon>
        <taxon>Enterococcaceae</taxon>
        <taxon>Enterococcus</taxon>
    </lineage>
</organism>
<evidence type="ECO:0000259" key="1">
    <source>
        <dbReference type="Pfam" id="PF05737"/>
    </source>
</evidence>
<protein>
    <recommendedName>
        <fullName evidence="5">Prealbumin-like fold domain-containing protein</fullName>
    </recommendedName>
</protein>
<proteinExistence type="predicted"/>
<evidence type="ECO:0000313" key="3">
    <source>
        <dbReference type="EMBL" id="EOT40073.1"/>
    </source>
</evidence>
<dbReference type="Pfam" id="PF05737">
    <property type="entry name" value="Collagen_bind"/>
    <property type="match status" value="1"/>
</dbReference>
<evidence type="ECO:0000259" key="2">
    <source>
        <dbReference type="Pfam" id="PF17802"/>
    </source>
</evidence>
<dbReference type="Gene3D" id="2.60.40.10">
    <property type="entry name" value="Immunoglobulins"/>
    <property type="match status" value="2"/>
</dbReference>
<dbReference type="PATRIC" id="fig|1139219.3.peg.1861"/>
<dbReference type="Proteomes" id="UP000014127">
    <property type="component" value="Unassembled WGS sequence"/>
</dbReference>
<dbReference type="InterPro" id="IPR013783">
    <property type="entry name" value="Ig-like_fold"/>
</dbReference>
<feature type="domain" description="Collagen binding" evidence="1">
    <location>
        <begin position="1038"/>
        <end position="1162"/>
    </location>
</feature>
<keyword evidence="4" id="KW-1185">Reference proteome</keyword>
<dbReference type="InterPro" id="IPR008456">
    <property type="entry name" value="Collagen-bd_dom"/>
</dbReference>